<dbReference type="Proteomes" id="UP000198518">
    <property type="component" value="Unassembled WGS sequence"/>
</dbReference>
<keyword evidence="4" id="KW-1185">Reference proteome</keyword>
<organism evidence="3 4">
    <name type="scientific">Halobacterium jilantaiense</name>
    <dbReference type="NCBI Taxonomy" id="355548"/>
    <lineage>
        <taxon>Archaea</taxon>
        <taxon>Methanobacteriati</taxon>
        <taxon>Methanobacteriota</taxon>
        <taxon>Stenosarchaea group</taxon>
        <taxon>Halobacteria</taxon>
        <taxon>Halobacteriales</taxon>
        <taxon>Halobacteriaceae</taxon>
        <taxon>Halobacterium</taxon>
    </lineage>
</organism>
<accession>A0A1I0NG72</accession>
<evidence type="ECO:0000256" key="1">
    <source>
        <dbReference type="SAM" id="MobiDB-lite"/>
    </source>
</evidence>
<feature type="region of interest" description="Disordered" evidence="1">
    <location>
        <begin position="1"/>
        <end position="21"/>
    </location>
</feature>
<keyword evidence="2" id="KW-0472">Membrane</keyword>
<protein>
    <submittedName>
        <fullName evidence="3">Uncharacterized protein</fullName>
    </submittedName>
</protein>
<keyword evidence="2" id="KW-0812">Transmembrane</keyword>
<dbReference type="AlphaFoldDB" id="A0A1I0NG72"/>
<feature type="transmembrane region" description="Helical" evidence="2">
    <location>
        <begin position="90"/>
        <end position="108"/>
    </location>
</feature>
<gene>
    <name evidence="3" type="ORF">SAMN04487945_0815</name>
</gene>
<feature type="transmembrane region" description="Helical" evidence="2">
    <location>
        <begin position="114"/>
        <end position="135"/>
    </location>
</feature>
<evidence type="ECO:0000313" key="3">
    <source>
        <dbReference type="EMBL" id="SEV99761.1"/>
    </source>
</evidence>
<feature type="region of interest" description="Disordered" evidence="1">
    <location>
        <begin position="49"/>
        <end position="70"/>
    </location>
</feature>
<evidence type="ECO:0000313" key="4">
    <source>
        <dbReference type="Proteomes" id="UP000198518"/>
    </source>
</evidence>
<name>A0A1I0NG72_9EURY</name>
<dbReference type="RefSeq" id="WP_089668102.1">
    <property type="nucleotide sequence ID" value="NZ_FOJA01000001.1"/>
</dbReference>
<dbReference type="EMBL" id="FOJA01000001">
    <property type="protein sequence ID" value="SEV99761.1"/>
    <property type="molecule type" value="Genomic_DNA"/>
</dbReference>
<reference evidence="3 4" key="1">
    <citation type="submission" date="2016-10" db="EMBL/GenBank/DDBJ databases">
        <authorList>
            <person name="de Groot N.N."/>
        </authorList>
    </citation>
    <scope>NUCLEOTIDE SEQUENCE [LARGE SCALE GENOMIC DNA]</scope>
    <source>
        <strain evidence="3 4">CGMCC 1.5337</strain>
    </source>
</reference>
<proteinExistence type="predicted"/>
<keyword evidence="2" id="KW-1133">Transmembrane helix</keyword>
<dbReference type="OrthoDB" id="253485at2157"/>
<sequence length="151" mass="14959">MAVEPVDSERDGTDGGEDADVWRCKDCGAVQRDPEPPCESCWGTTFVSGEGSDGAAGPGPPLAGLSNTPASGADLTATRIEHVKSASARTTLLAAGCTAVVAAASYALPTPSVVAAVLYGAALLLGGFTLLALVVSTLAHLVDAFGLVTGS</sequence>
<dbReference type="STRING" id="355548.SAMN04487945_0815"/>
<evidence type="ECO:0000256" key="2">
    <source>
        <dbReference type="SAM" id="Phobius"/>
    </source>
</evidence>